<comment type="caution">
    <text evidence="1">The sequence shown here is derived from an EMBL/GenBank/DDBJ whole genome shotgun (WGS) entry which is preliminary data.</text>
</comment>
<dbReference type="Proteomes" id="UP000037035">
    <property type="component" value="Unassembled WGS sequence"/>
</dbReference>
<sequence length="160" mass="18566">MGQFKYISKFISAVKFFLSIAYKCLWCKKEVHVSGSSLWLPTTSRSHQRGFQASCHISSQEIKIKKNTKEGSIYNHINQAEKILPKLSITLYLFGFYFKQSLGTVLKTHIFEQPFTTVFIVIYSCYNLFQQATNSKFTLIHDAWTAKGNLWIHWCISFGM</sequence>
<reference evidence="1 2" key="1">
    <citation type="submission" date="2015-08" db="EMBL/GenBank/DDBJ databases">
        <title>Next Generation Sequencing and Analysis of the Genome of Puccinia sorghi L Schw, the Causal Agent of Maize Common Rust.</title>
        <authorList>
            <person name="Rochi L."/>
            <person name="Burguener G."/>
            <person name="Darino M."/>
            <person name="Turjanski A."/>
            <person name="Kreff E."/>
            <person name="Dieguez M.J."/>
            <person name="Sacco F."/>
        </authorList>
    </citation>
    <scope>NUCLEOTIDE SEQUENCE [LARGE SCALE GENOMIC DNA]</scope>
    <source>
        <strain evidence="1 2">RO10H11247</strain>
    </source>
</reference>
<proteinExistence type="predicted"/>
<keyword evidence="2" id="KW-1185">Reference proteome</keyword>
<evidence type="ECO:0000313" key="2">
    <source>
        <dbReference type="Proteomes" id="UP000037035"/>
    </source>
</evidence>
<dbReference type="AlphaFoldDB" id="A0A0L6UFZ5"/>
<name>A0A0L6UFZ5_9BASI</name>
<organism evidence="1 2">
    <name type="scientific">Puccinia sorghi</name>
    <dbReference type="NCBI Taxonomy" id="27349"/>
    <lineage>
        <taxon>Eukaryota</taxon>
        <taxon>Fungi</taxon>
        <taxon>Dikarya</taxon>
        <taxon>Basidiomycota</taxon>
        <taxon>Pucciniomycotina</taxon>
        <taxon>Pucciniomycetes</taxon>
        <taxon>Pucciniales</taxon>
        <taxon>Pucciniaceae</taxon>
        <taxon>Puccinia</taxon>
    </lineage>
</organism>
<dbReference type="VEuPathDB" id="FungiDB:VP01_661g2"/>
<gene>
    <name evidence="1" type="ORF">VP01_661g2</name>
</gene>
<dbReference type="EMBL" id="LAVV01011963">
    <property type="protein sequence ID" value="KNZ47187.1"/>
    <property type="molecule type" value="Genomic_DNA"/>
</dbReference>
<evidence type="ECO:0000313" key="1">
    <source>
        <dbReference type="EMBL" id="KNZ47187.1"/>
    </source>
</evidence>
<protein>
    <submittedName>
        <fullName evidence="1">Uncharacterized protein</fullName>
    </submittedName>
</protein>
<accession>A0A0L6UFZ5</accession>